<evidence type="ECO:0000259" key="4">
    <source>
        <dbReference type="Pfam" id="PF00710"/>
    </source>
</evidence>
<feature type="domain" description="L-asparaginase N-terminal" evidence="4">
    <location>
        <begin position="43"/>
        <end position="222"/>
    </location>
</feature>
<feature type="binding site" evidence="2">
    <location>
        <position position="94"/>
    </location>
    <ligand>
        <name>substrate</name>
    </ligand>
</feature>
<dbReference type="PROSITE" id="PS51732">
    <property type="entry name" value="ASN_GLN_ASE_3"/>
    <property type="match status" value="1"/>
</dbReference>
<dbReference type="PANTHER" id="PTHR11707:SF28">
    <property type="entry name" value="60 KDA LYSOPHOSPHOLIPASE"/>
    <property type="match status" value="1"/>
</dbReference>
<name>A0AAU8UPC6_9LACT</name>
<dbReference type="CDD" id="cd08963">
    <property type="entry name" value="L-asparaginase_I"/>
    <property type="match status" value="1"/>
</dbReference>
<reference evidence="7" key="2">
    <citation type="submission" date="2016-01" db="EMBL/GenBank/DDBJ databases">
        <title>Six Aerococcus type strain genome sequencing and assembly using PacBio and Illumina Hiseq.</title>
        <authorList>
            <person name="Carkaci D."/>
            <person name="Dargis R."/>
            <person name="Nielsen X.C."/>
            <person name="Skovgaard O."/>
            <person name="Fuursted K."/>
            <person name="Christensen J.J."/>
        </authorList>
    </citation>
    <scope>NUCLEOTIDE SEQUENCE [LARGE SCALE GENOMIC DNA]</scope>
    <source>
        <strain evidence="7">CCUG4311</strain>
    </source>
</reference>
<dbReference type="AlphaFoldDB" id="A0AAU8UPC6"/>
<sequence length="371" mass="40627">MGKSVSNHHMITETCVPEILSGTLFRGIMGVNIFNKEHFMTKRVLFILTGGTISAQDSDHGLVAGTINQELTEILASSGLDFTYEAVNLLSIDSTNMQPENWLQMAQVIQDQYEAYDGFVVVHGTDTMAYGAAALSYLVQNSTKPIVFTGSQVPLSKIGNDGVKNILDAVTYAISDQAYAVSIVFHGEVLLGTRSRKVRSRSYQAFQTIDFANRAVVRSQRVLPILNQSSDLGPVKFYNQLNPRVGLIKLTPGLPAQVIEAYCQLVDVIVIEGFGIGGIPQLTALDYAGQIRAAVNQGKYVILTTQVPMEGSDYEVYAVGQSILGEKHIIETANITSEALVMKAMWALGNSADFDHFKAMIQRPIDYDYLK</sequence>
<dbReference type="Pfam" id="PF00710">
    <property type="entry name" value="Asparaginase"/>
    <property type="match status" value="1"/>
</dbReference>
<dbReference type="InterPro" id="IPR040919">
    <property type="entry name" value="Asparaginase_C"/>
</dbReference>
<reference evidence="6 7" key="1">
    <citation type="journal article" date="2016" name="Genome Announc.">
        <title>Complete Genome Sequences of Aerococcus christensenii CCUG 28831T, Aerococcus sanguinicola CCUG 43001T, Aerococcus urinae CCUG 36881T, Aerococcus urinaeequi CCUG 28094T, Aerococcus urinaehominis CCUG 42038 BT, and Aerococcus viridans CCUG 4311T.</title>
        <authorList>
            <person name="Carkaci D."/>
            <person name="Dargis R."/>
            <person name="Nielsen X.C."/>
            <person name="Skovgaard O."/>
            <person name="Fuursted K."/>
            <person name="Christensen J.J."/>
        </authorList>
    </citation>
    <scope>NUCLEOTIDE SEQUENCE [LARGE SCALE GENOMIC DNA]</scope>
    <source>
        <strain evidence="6 7">CCUG4311</strain>
    </source>
</reference>
<dbReference type="PROSITE" id="PS00917">
    <property type="entry name" value="ASN_GLN_ASE_2"/>
    <property type="match status" value="1"/>
</dbReference>
<feature type="active site" evidence="3">
    <location>
        <position position="125"/>
    </location>
</feature>
<gene>
    <name evidence="6" type="ORF">AWM76_07985</name>
</gene>
<dbReference type="InterPro" id="IPR036152">
    <property type="entry name" value="Asp/glu_Ase-like_sf"/>
</dbReference>
<dbReference type="SUPFAM" id="SSF53774">
    <property type="entry name" value="Glutaminase/Asparaginase"/>
    <property type="match status" value="1"/>
</dbReference>
<dbReference type="SFLD" id="SFLDS00057">
    <property type="entry name" value="Glutaminase/Asparaginase"/>
    <property type="match status" value="1"/>
</dbReference>
<dbReference type="SMART" id="SM00870">
    <property type="entry name" value="Asparaginase"/>
    <property type="match status" value="1"/>
</dbReference>
<dbReference type="PRINTS" id="PR00139">
    <property type="entry name" value="ASNGLNASE"/>
</dbReference>
<dbReference type="Pfam" id="PF17763">
    <property type="entry name" value="Asparaginase_C"/>
    <property type="match status" value="1"/>
</dbReference>
<feature type="active site" description="O-isoaspartyl threonine intermediate" evidence="1">
    <location>
        <position position="52"/>
    </location>
</feature>
<dbReference type="InterPro" id="IPR041725">
    <property type="entry name" value="L-asparaginase_I"/>
</dbReference>
<dbReference type="InterPro" id="IPR037152">
    <property type="entry name" value="L-asparaginase_N_sf"/>
</dbReference>
<feature type="binding site" evidence="2">
    <location>
        <begin position="125"/>
        <end position="126"/>
    </location>
    <ligand>
        <name>substrate</name>
    </ligand>
</feature>
<evidence type="ECO:0000313" key="7">
    <source>
        <dbReference type="Proteomes" id="UP000066986"/>
    </source>
</evidence>
<proteinExistence type="predicted"/>
<evidence type="ECO:0000256" key="1">
    <source>
        <dbReference type="PIRSR" id="PIRSR001220-1"/>
    </source>
</evidence>
<dbReference type="PANTHER" id="PTHR11707">
    <property type="entry name" value="L-ASPARAGINASE"/>
    <property type="match status" value="1"/>
</dbReference>
<accession>A0AAU8UPC6</accession>
<evidence type="ECO:0000259" key="5">
    <source>
        <dbReference type="Pfam" id="PF17763"/>
    </source>
</evidence>
<dbReference type="InterPro" id="IPR027473">
    <property type="entry name" value="L-asparaginase_C"/>
</dbReference>
<dbReference type="Gene3D" id="3.40.50.40">
    <property type="match status" value="1"/>
</dbReference>
<protein>
    <submittedName>
        <fullName evidence="6">L-asparaginase 1</fullName>
    </submittedName>
</protein>
<dbReference type="InterPro" id="IPR027474">
    <property type="entry name" value="L-asparaginase_N"/>
</dbReference>
<dbReference type="PIRSF" id="PIRSF500176">
    <property type="entry name" value="L_ASNase"/>
    <property type="match status" value="1"/>
</dbReference>
<dbReference type="EMBL" id="CP014164">
    <property type="protein sequence ID" value="AMC01961.1"/>
    <property type="molecule type" value="Genomic_DNA"/>
</dbReference>
<dbReference type="KEGG" id="avs:AWM76_07985"/>
<feature type="domain" description="Asparaginase/glutaminase C-terminal" evidence="5">
    <location>
        <begin position="244"/>
        <end position="360"/>
    </location>
</feature>
<dbReference type="InterPro" id="IPR027475">
    <property type="entry name" value="Asparaginase/glutaminase_AS2"/>
</dbReference>
<dbReference type="PIRSF" id="PIRSF001220">
    <property type="entry name" value="L-ASNase_gatD"/>
    <property type="match status" value="1"/>
</dbReference>
<dbReference type="GO" id="GO:0004067">
    <property type="term" value="F:asparaginase activity"/>
    <property type="evidence" value="ECO:0007669"/>
    <property type="project" value="UniProtKB-UniRule"/>
</dbReference>
<dbReference type="Proteomes" id="UP000066986">
    <property type="component" value="Chromosome"/>
</dbReference>
<dbReference type="Gene3D" id="3.40.50.1170">
    <property type="entry name" value="L-asparaginase, N-terminal domain"/>
    <property type="match status" value="1"/>
</dbReference>
<evidence type="ECO:0000256" key="2">
    <source>
        <dbReference type="PIRSR" id="PIRSR001220-2"/>
    </source>
</evidence>
<organism evidence="6 7">
    <name type="scientific">Aerococcus viridans</name>
    <dbReference type="NCBI Taxonomy" id="1377"/>
    <lineage>
        <taxon>Bacteria</taxon>
        <taxon>Bacillati</taxon>
        <taxon>Bacillota</taxon>
        <taxon>Bacilli</taxon>
        <taxon>Lactobacillales</taxon>
        <taxon>Aerococcaceae</taxon>
        <taxon>Aerococcus</taxon>
    </lineage>
</organism>
<dbReference type="InterPro" id="IPR006034">
    <property type="entry name" value="Asparaginase/glutaminase-like"/>
</dbReference>
<evidence type="ECO:0000256" key="3">
    <source>
        <dbReference type="PROSITE-ProRule" id="PRU10100"/>
    </source>
</evidence>
<evidence type="ECO:0000313" key="6">
    <source>
        <dbReference type="EMBL" id="AMC01961.1"/>
    </source>
</evidence>